<proteinExistence type="predicted"/>
<dbReference type="EMBL" id="BAABHO010000060">
    <property type="protein sequence ID" value="GAA4808230.1"/>
    <property type="molecule type" value="Genomic_DNA"/>
</dbReference>
<comment type="caution">
    <text evidence="2">The sequence shown here is derived from an EMBL/GenBank/DDBJ whole genome shotgun (WGS) entry which is preliminary data.</text>
</comment>
<keyword evidence="3" id="KW-1185">Reference proteome</keyword>
<feature type="region of interest" description="Disordered" evidence="1">
    <location>
        <begin position="1"/>
        <end position="32"/>
    </location>
</feature>
<evidence type="ECO:0000313" key="3">
    <source>
        <dbReference type="Proteomes" id="UP001500928"/>
    </source>
</evidence>
<sequence>MSTDSATRRIGGRAGAASRSTSPVRSPPGGPAAAVSFAMSLPVLRVGGGVERRRTG</sequence>
<organism evidence="2 3">
    <name type="scientific">Actinomycetospora chlora</name>
    <dbReference type="NCBI Taxonomy" id="663608"/>
    <lineage>
        <taxon>Bacteria</taxon>
        <taxon>Bacillati</taxon>
        <taxon>Actinomycetota</taxon>
        <taxon>Actinomycetes</taxon>
        <taxon>Pseudonocardiales</taxon>
        <taxon>Pseudonocardiaceae</taxon>
        <taxon>Actinomycetospora</taxon>
    </lineage>
</organism>
<reference evidence="3" key="1">
    <citation type="journal article" date="2019" name="Int. J. Syst. Evol. Microbiol.">
        <title>The Global Catalogue of Microorganisms (GCM) 10K type strain sequencing project: providing services to taxonomists for standard genome sequencing and annotation.</title>
        <authorList>
            <consortium name="The Broad Institute Genomics Platform"/>
            <consortium name="The Broad Institute Genome Sequencing Center for Infectious Disease"/>
            <person name="Wu L."/>
            <person name="Ma J."/>
        </authorList>
    </citation>
    <scope>NUCLEOTIDE SEQUENCE [LARGE SCALE GENOMIC DNA]</scope>
    <source>
        <strain evidence="3">JCM 17979</strain>
    </source>
</reference>
<name>A0ABP9CHW7_9PSEU</name>
<evidence type="ECO:0000256" key="1">
    <source>
        <dbReference type="SAM" id="MobiDB-lite"/>
    </source>
</evidence>
<accession>A0ABP9CHW7</accession>
<protein>
    <submittedName>
        <fullName evidence="2">Uncharacterized protein</fullName>
    </submittedName>
</protein>
<gene>
    <name evidence="2" type="ORF">GCM10023200_52500</name>
</gene>
<dbReference type="Proteomes" id="UP001500928">
    <property type="component" value="Unassembled WGS sequence"/>
</dbReference>
<evidence type="ECO:0000313" key="2">
    <source>
        <dbReference type="EMBL" id="GAA4808230.1"/>
    </source>
</evidence>